<dbReference type="RefSeq" id="WP_047240563.1">
    <property type="nucleotide sequence ID" value="NZ_CP011541.1"/>
</dbReference>
<organism evidence="3 4">
    <name type="scientific">Corynebacterium epidermidicanis</name>
    <dbReference type="NCBI Taxonomy" id="1050174"/>
    <lineage>
        <taxon>Bacteria</taxon>
        <taxon>Bacillati</taxon>
        <taxon>Actinomycetota</taxon>
        <taxon>Actinomycetes</taxon>
        <taxon>Mycobacteriales</taxon>
        <taxon>Corynebacteriaceae</taxon>
        <taxon>Corynebacterium</taxon>
    </lineage>
</organism>
<keyword evidence="4" id="KW-1185">Reference proteome</keyword>
<dbReference type="OrthoDB" id="5194448at2"/>
<reference evidence="3 4" key="1">
    <citation type="submission" date="2015-05" db="EMBL/GenBank/DDBJ databases">
        <title>Complete genome sequence of Corynebacterium epidermidicanis DSM 45586, isolated from the skin of a dog suffering from pruritus.</title>
        <authorList>
            <person name="Ruckert C."/>
            <person name="Albersmeier A."/>
            <person name="Winkler A."/>
            <person name="Tauch A."/>
        </authorList>
    </citation>
    <scope>NUCLEOTIDE SEQUENCE [LARGE SCALE GENOMIC DNA]</scope>
    <source>
        <strain evidence="3 4">DSM 45586</strain>
    </source>
</reference>
<feature type="compositionally biased region" description="Basic and acidic residues" evidence="1">
    <location>
        <begin position="61"/>
        <end position="91"/>
    </location>
</feature>
<dbReference type="STRING" id="1050174.CEPID_08525"/>
<feature type="transmembrane region" description="Helical" evidence="2">
    <location>
        <begin position="121"/>
        <end position="143"/>
    </location>
</feature>
<evidence type="ECO:0000256" key="1">
    <source>
        <dbReference type="SAM" id="MobiDB-lite"/>
    </source>
</evidence>
<dbReference type="PATRIC" id="fig|1050174.4.peg.1718"/>
<evidence type="ECO:0000313" key="3">
    <source>
        <dbReference type="EMBL" id="AKK03555.1"/>
    </source>
</evidence>
<feature type="compositionally biased region" description="Polar residues" evidence="1">
    <location>
        <begin position="1"/>
        <end position="11"/>
    </location>
</feature>
<keyword evidence="2" id="KW-0472">Membrane</keyword>
<dbReference type="AlphaFoldDB" id="A0A0G3GSJ8"/>
<gene>
    <name evidence="3" type="ORF">CEPID_08525</name>
</gene>
<feature type="compositionally biased region" description="Basic and acidic residues" evidence="1">
    <location>
        <begin position="29"/>
        <end position="38"/>
    </location>
</feature>
<feature type="transmembrane region" description="Helical" evidence="2">
    <location>
        <begin position="149"/>
        <end position="169"/>
    </location>
</feature>
<name>A0A0G3GSJ8_9CORY</name>
<dbReference type="EMBL" id="CP011541">
    <property type="protein sequence ID" value="AKK03555.1"/>
    <property type="molecule type" value="Genomic_DNA"/>
</dbReference>
<evidence type="ECO:0000256" key="2">
    <source>
        <dbReference type="SAM" id="Phobius"/>
    </source>
</evidence>
<keyword evidence="2" id="KW-1133">Transmembrane helix</keyword>
<accession>A0A0G3GSJ8</accession>
<feature type="region of interest" description="Disordered" evidence="1">
    <location>
        <begin position="1"/>
        <end position="91"/>
    </location>
</feature>
<keyword evidence="2" id="KW-0812">Transmembrane</keyword>
<dbReference type="Proteomes" id="UP000035368">
    <property type="component" value="Chromosome"/>
</dbReference>
<proteinExistence type="predicted"/>
<protein>
    <submittedName>
        <fullName evidence="3">Putative DUF3043 family protein</fullName>
    </submittedName>
</protein>
<dbReference type="Pfam" id="PF11241">
    <property type="entry name" value="DUF3043"/>
    <property type="match status" value="1"/>
</dbReference>
<evidence type="ECO:0000313" key="4">
    <source>
        <dbReference type="Proteomes" id="UP000035368"/>
    </source>
</evidence>
<dbReference type="InterPro" id="IPR021403">
    <property type="entry name" value="DUF3043"/>
</dbReference>
<sequence>MSDTTNNSGSDFNDERPRAYTPKKGRPTPKRDEVERARGVRRGPVAAPETAKEARARRKAMKESMSKEEYKAYKNKQREERQRRARETQAAMDRGDEKYLLPRDKGEERKFVRDWVDSKRFLNNLVLPVALALLVIMFVGQIYPTVAGTLSMVTMVIILGFLIEGIFIGRGANKRVREKFPHTTDTGFGMGFYAYSRATQLRNLRTPKPRVKVGDQV</sequence>
<dbReference type="KEGG" id="cei:CEPID_08525"/>